<evidence type="ECO:0000256" key="5">
    <source>
        <dbReference type="ARBA" id="ARBA00023136"/>
    </source>
</evidence>
<evidence type="ECO:0000256" key="1">
    <source>
        <dbReference type="ARBA" id="ARBA00004651"/>
    </source>
</evidence>
<dbReference type="InterPro" id="IPR013604">
    <property type="entry name" value="7TM_chemorcpt"/>
</dbReference>
<gene>
    <name evidence="8" type="primary">LOC111594074</name>
</gene>
<evidence type="ECO:0000256" key="4">
    <source>
        <dbReference type="ARBA" id="ARBA00022989"/>
    </source>
</evidence>
<dbReference type="GeneID" id="111594074"/>
<keyword evidence="6 8" id="KW-0675">Receptor</keyword>
<keyword evidence="7" id="KW-1185">Reference proteome</keyword>
<keyword evidence="6" id="KW-0807">Transducer</keyword>
<proteinExistence type="inferred from homology"/>
<dbReference type="GO" id="GO:0005886">
    <property type="term" value="C:plasma membrane"/>
    <property type="evidence" value="ECO:0007669"/>
    <property type="project" value="UniProtKB-SubCell"/>
</dbReference>
<comment type="function">
    <text evidence="6">Gustatory receptor which mediates acceptance or avoidance behavior, depending on its substrates.</text>
</comment>
<keyword evidence="5 6" id="KW-0472">Membrane</keyword>
<dbReference type="Pfam" id="PF08395">
    <property type="entry name" value="7tm_7"/>
    <property type="match status" value="1"/>
</dbReference>
<keyword evidence="2 6" id="KW-1003">Cell membrane</keyword>
<dbReference type="Proteomes" id="UP000504633">
    <property type="component" value="Unplaced"/>
</dbReference>
<feature type="transmembrane region" description="Helical" evidence="6">
    <location>
        <begin position="136"/>
        <end position="157"/>
    </location>
</feature>
<dbReference type="AlphaFoldDB" id="A0A6J1LEU5"/>
<organism evidence="7 8">
    <name type="scientific">Drosophila hydei</name>
    <name type="common">Fruit fly</name>
    <dbReference type="NCBI Taxonomy" id="7224"/>
    <lineage>
        <taxon>Eukaryota</taxon>
        <taxon>Metazoa</taxon>
        <taxon>Ecdysozoa</taxon>
        <taxon>Arthropoda</taxon>
        <taxon>Hexapoda</taxon>
        <taxon>Insecta</taxon>
        <taxon>Pterygota</taxon>
        <taxon>Neoptera</taxon>
        <taxon>Endopterygota</taxon>
        <taxon>Diptera</taxon>
        <taxon>Brachycera</taxon>
        <taxon>Muscomorpha</taxon>
        <taxon>Ephydroidea</taxon>
        <taxon>Drosophilidae</taxon>
        <taxon>Drosophila</taxon>
    </lineage>
</organism>
<dbReference type="RefSeq" id="XP_023162981.1">
    <property type="nucleotide sequence ID" value="XM_023307213.2"/>
</dbReference>
<accession>A0A6J1LEU5</accession>
<sequence>MIGYHIDQVLRFHLRCYQLIGMHGLPLSSDVYPRQKSKLLNLWAGCLLTGFSGVVYMCLTSDDDFLYQGDNFSYFNDAMKFGFAEMAILSIYWETLSSQRVHLACFWQLYEALAATFKATPSVRTLRQQLLQHWRFLLIFYGTLLLELALLCVYVLMQEISRHLLLFWITFQPFVLVVHLRNTQFVLHLDLLRQELLQLECELILLVEYSGFAKDSASFAGFDEYLRRRVREKQMIYERINEQCTCFTRGFSYSVLTVLLMIYIRITVDCYFFLYTTFNNIINLDYYLLFPAILQIPIFLYASQTCMQIVPRIAYQLHNIVTGCSPVSLQIQNFSLQILHEPVRIDCVGIVILDNHLLTQIAYAVCTYMIFTVQLMPKLSGAYL</sequence>
<dbReference type="KEGG" id="dhe:111594074"/>
<keyword evidence="4 6" id="KW-1133">Transmembrane helix</keyword>
<feature type="transmembrane region" description="Helical" evidence="6">
    <location>
        <begin position="286"/>
        <end position="303"/>
    </location>
</feature>
<name>A0A6J1LEU5_DROHY</name>
<feature type="transmembrane region" description="Helical" evidence="6">
    <location>
        <begin position="253"/>
        <end position="274"/>
    </location>
</feature>
<dbReference type="CTD" id="31865"/>
<keyword evidence="3 6" id="KW-0812">Transmembrane</keyword>
<protein>
    <recommendedName>
        <fullName evidence="6">Gustatory receptor</fullName>
    </recommendedName>
</protein>
<dbReference type="OMA" id="FGCANDA"/>
<evidence type="ECO:0000313" key="7">
    <source>
        <dbReference type="Proteomes" id="UP000504633"/>
    </source>
</evidence>
<comment type="subcellular location">
    <subcellularLocation>
        <location evidence="1 6">Cell membrane</location>
        <topology evidence="1 6">Multi-pass membrane protein</topology>
    </subcellularLocation>
</comment>
<evidence type="ECO:0000313" key="8">
    <source>
        <dbReference type="RefSeq" id="XP_023162981.1"/>
    </source>
</evidence>
<evidence type="ECO:0000256" key="3">
    <source>
        <dbReference type="ARBA" id="ARBA00022692"/>
    </source>
</evidence>
<dbReference type="GO" id="GO:0050909">
    <property type="term" value="P:sensory perception of taste"/>
    <property type="evidence" value="ECO:0007669"/>
    <property type="project" value="InterPro"/>
</dbReference>
<reference evidence="8" key="1">
    <citation type="submission" date="2025-08" db="UniProtKB">
        <authorList>
            <consortium name="RefSeq"/>
        </authorList>
    </citation>
    <scope>IDENTIFICATION</scope>
    <source>
        <strain evidence="8">15085-1641.00</strain>
        <tissue evidence="8">Whole body</tissue>
    </source>
</reference>
<dbReference type="OrthoDB" id="6366728at2759"/>
<feature type="transmembrane region" description="Helical" evidence="6">
    <location>
        <begin position="40"/>
        <end position="59"/>
    </location>
</feature>
<dbReference type="GO" id="GO:0007165">
    <property type="term" value="P:signal transduction"/>
    <property type="evidence" value="ECO:0007669"/>
    <property type="project" value="UniProtKB-KW"/>
</dbReference>
<comment type="similarity">
    <text evidence="6">Belongs to the insect chemoreceptor superfamily. Gustatory receptor (GR) family.</text>
</comment>
<evidence type="ECO:0000256" key="6">
    <source>
        <dbReference type="RuleBase" id="RU363108"/>
    </source>
</evidence>
<comment type="caution">
    <text evidence="6">Lacks conserved residue(s) required for the propagation of feature annotation.</text>
</comment>
<evidence type="ECO:0000256" key="2">
    <source>
        <dbReference type="ARBA" id="ARBA00022475"/>
    </source>
</evidence>